<dbReference type="EMBL" id="JAOWKZ010000002">
    <property type="protein sequence ID" value="MCV2872205.1"/>
    <property type="molecule type" value="Genomic_DNA"/>
</dbReference>
<dbReference type="PANTHER" id="PTHR45339">
    <property type="entry name" value="HYBRID SIGNAL TRANSDUCTION HISTIDINE KINASE J"/>
    <property type="match status" value="1"/>
</dbReference>
<evidence type="ECO:0000313" key="10">
    <source>
        <dbReference type="Proteomes" id="UP001652564"/>
    </source>
</evidence>
<evidence type="ECO:0000259" key="8">
    <source>
        <dbReference type="PROSITE" id="PS50110"/>
    </source>
</evidence>
<evidence type="ECO:0000256" key="2">
    <source>
        <dbReference type="ARBA" id="ARBA00012438"/>
    </source>
</evidence>
<sequence>MSIAEKLAKERRARLAAERLLEQKKRELFAANSQLSQHARSLSDQIVEQRHGLEQALCEAESLKGQNNHIMSDLRRATDAAEIAERRLWEAIETIQDGFAVFDTGMRLVAANGAWFSLFNDRTDIQTGIHYDMMIVTLAEAGIVDLDGRDVHDWRHEMTERIARADIPQKTVRLTDGRHIRFIDRRGSEGDMVSMALDITEAMEREAELEEARARAESANRAKSAFLANMSHEIRTPMNGVVGMAELLIDTDLGEEQRLFAETIKSSGEALLTIINDVLDYSKIEAEKLKLYPEPFDLERCLHEVVLLLQPSARDKGIKLLVDFDLFLPTRYVGDPGRMRQILTNLLGNAVKFTSEGHVLARVVGLELPDSRFDLHVTVEDTGIGISPDYIDHIFGEFNQVEEQSNRKFEGTGLGLAITRQLVELMGGTIWVDSEAGQGSCFGFRVTFAPAEPIQIIDKPDRPILLRRALIVDDVQINRVILERQLQTYGLEVTMCRSAGEALQAVAAGGFFDVVLTDHDMPEVEGPELAAQLRAVGVTAPILLLSSHPDAAEGATRDMAAVLQKPILRSELFRTLQHLSYPGTKNEGFLPLDPAEPESPVGEKRQMRVLAAEDNRTNQLVFRKMVTDFDIDLQFAANGREAVDQWRSFRPDLIFMDISMPEMDGREAARAIRSIEEERGLTRTPIVALTAHAMEGDSDSILAAGIDHYLTKPLKKVAIAGKIGEFRPLDARPAT</sequence>
<dbReference type="PROSITE" id="PS50110">
    <property type="entry name" value="RESPONSE_REGULATORY"/>
    <property type="match status" value="2"/>
</dbReference>
<dbReference type="EC" id="2.7.13.3" evidence="2"/>
<dbReference type="InterPro" id="IPR001789">
    <property type="entry name" value="Sig_transdc_resp-reg_receiver"/>
</dbReference>
<dbReference type="SUPFAM" id="SSF47384">
    <property type="entry name" value="Homodimeric domain of signal transducing histidine kinase"/>
    <property type="match status" value="1"/>
</dbReference>
<keyword evidence="10" id="KW-1185">Reference proteome</keyword>
<dbReference type="Pfam" id="PF12860">
    <property type="entry name" value="PAS_7"/>
    <property type="match status" value="1"/>
</dbReference>
<accession>A0ABT2ZM37</accession>
<dbReference type="CDD" id="cd16922">
    <property type="entry name" value="HATPase_EvgS-ArcB-TorS-like"/>
    <property type="match status" value="1"/>
</dbReference>
<dbReference type="Gene3D" id="3.40.50.2300">
    <property type="match status" value="2"/>
</dbReference>
<gene>
    <name evidence="9" type="ORF">OEZ71_07835</name>
</gene>
<dbReference type="InterPro" id="IPR005467">
    <property type="entry name" value="His_kinase_dom"/>
</dbReference>
<organism evidence="9 10">
    <name type="scientific">Albidovulum litorale</name>
    <dbReference type="NCBI Taxonomy" id="2984134"/>
    <lineage>
        <taxon>Bacteria</taxon>
        <taxon>Pseudomonadati</taxon>
        <taxon>Pseudomonadota</taxon>
        <taxon>Alphaproteobacteria</taxon>
        <taxon>Rhodobacterales</taxon>
        <taxon>Paracoccaceae</taxon>
        <taxon>Albidovulum</taxon>
    </lineage>
</organism>
<evidence type="ECO:0000313" key="9">
    <source>
        <dbReference type="EMBL" id="MCV2872205.1"/>
    </source>
</evidence>
<dbReference type="SUPFAM" id="SSF55874">
    <property type="entry name" value="ATPase domain of HSP90 chaperone/DNA topoisomerase II/histidine kinase"/>
    <property type="match status" value="1"/>
</dbReference>
<evidence type="ECO:0000256" key="1">
    <source>
        <dbReference type="ARBA" id="ARBA00000085"/>
    </source>
</evidence>
<dbReference type="SUPFAM" id="SSF52172">
    <property type="entry name" value="CheY-like"/>
    <property type="match status" value="2"/>
</dbReference>
<dbReference type="CDD" id="cd17546">
    <property type="entry name" value="REC_hyHK_CKI1_RcsC-like"/>
    <property type="match status" value="1"/>
</dbReference>
<dbReference type="Gene3D" id="3.30.565.10">
    <property type="entry name" value="Histidine kinase-like ATPase, C-terminal domain"/>
    <property type="match status" value="1"/>
</dbReference>
<proteinExistence type="predicted"/>
<dbReference type="InterPro" id="IPR011006">
    <property type="entry name" value="CheY-like_superfamily"/>
</dbReference>
<dbReference type="CDD" id="cd00082">
    <property type="entry name" value="HisKA"/>
    <property type="match status" value="1"/>
</dbReference>
<protein>
    <recommendedName>
        <fullName evidence="2">histidine kinase</fullName>
        <ecNumber evidence="2">2.7.13.3</ecNumber>
    </recommendedName>
</protein>
<dbReference type="InterPro" id="IPR036890">
    <property type="entry name" value="HATPase_C_sf"/>
</dbReference>
<evidence type="ECO:0000256" key="3">
    <source>
        <dbReference type="ARBA" id="ARBA00022553"/>
    </source>
</evidence>
<feature type="coiled-coil region" evidence="6">
    <location>
        <begin position="199"/>
        <end position="229"/>
    </location>
</feature>
<dbReference type="PROSITE" id="PS50109">
    <property type="entry name" value="HIS_KIN"/>
    <property type="match status" value="1"/>
</dbReference>
<dbReference type="Gene3D" id="1.10.287.130">
    <property type="match status" value="1"/>
</dbReference>
<evidence type="ECO:0000259" key="7">
    <source>
        <dbReference type="PROSITE" id="PS50109"/>
    </source>
</evidence>
<comment type="caution">
    <text evidence="9">The sequence shown here is derived from an EMBL/GenBank/DDBJ whole genome shotgun (WGS) entry which is preliminary data.</text>
</comment>
<dbReference type="InterPro" id="IPR004358">
    <property type="entry name" value="Sig_transdc_His_kin-like_C"/>
</dbReference>
<evidence type="ECO:0000256" key="6">
    <source>
        <dbReference type="SAM" id="Coils"/>
    </source>
</evidence>
<keyword evidence="6" id="KW-0175">Coiled coil</keyword>
<feature type="domain" description="Response regulatory" evidence="8">
    <location>
        <begin position="468"/>
        <end position="580"/>
    </location>
</feature>
<feature type="modified residue" description="4-aspartylphosphate" evidence="5">
    <location>
        <position position="657"/>
    </location>
</feature>
<evidence type="ECO:0000256" key="5">
    <source>
        <dbReference type="PROSITE-ProRule" id="PRU00169"/>
    </source>
</evidence>
<dbReference type="SMART" id="SM00387">
    <property type="entry name" value="HATPase_c"/>
    <property type="match status" value="1"/>
</dbReference>
<dbReference type="PANTHER" id="PTHR45339:SF1">
    <property type="entry name" value="HYBRID SIGNAL TRANSDUCTION HISTIDINE KINASE J"/>
    <property type="match status" value="1"/>
</dbReference>
<keyword evidence="3 5" id="KW-0597">Phosphoprotein</keyword>
<dbReference type="Pfam" id="PF00512">
    <property type="entry name" value="HisKA"/>
    <property type="match status" value="1"/>
</dbReference>
<dbReference type="RefSeq" id="WP_263739391.1">
    <property type="nucleotide sequence ID" value="NZ_JAOWKZ010000002.1"/>
</dbReference>
<dbReference type="Gene3D" id="3.30.450.20">
    <property type="entry name" value="PAS domain"/>
    <property type="match status" value="1"/>
</dbReference>
<dbReference type="CDD" id="cd00156">
    <property type="entry name" value="REC"/>
    <property type="match status" value="1"/>
</dbReference>
<reference evidence="9 10" key="1">
    <citation type="submission" date="2022-10" db="EMBL/GenBank/DDBJ databases">
        <title>Defluviimonas sp. nov., isolated from ocean surface sediments.</title>
        <authorList>
            <person name="He W."/>
            <person name="Wang L."/>
            <person name="Zhang D.-F."/>
        </authorList>
    </citation>
    <scope>NUCLEOTIDE SEQUENCE [LARGE SCALE GENOMIC DNA]</scope>
    <source>
        <strain evidence="9 10">WL0050</strain>
    </source>
</reference>
<comment type="catalytic activity">
    <reaction evidence="1">
        <text>ATP + protein L-histidine = ADP + protein N-phospho-L-histidine.</text>
        <dbReference type="EC" id="2.7.13.3"/>
    </reaction>
</comment>
<feature type="domain" description="Response regulatory" evidence="8">
    <location>
        <begin position="608"/>
        <end position="727"/>
    </location>
</feature>
<keyword evidence="4" id="KW-0902">Two-component regulatory system</keyword>
<evidence type="ECO:0000256" key="4">
    <source>
        <dbReference type="ARBA" id="ARBA00023012"/>
    </source>
</evidence>
<feature type="modified residue" description="4-aspartylphosphate" evidence="5">
    <location>
        <position position="518"/>
    </location>
</feature>
<dbReference type="InterPro" id="IPR003661">
    <property type="entry name" value="HisK_dim/P_dom"/>
</dbReference>
<dbReference type="Pfam" id="PF02518">
    <property type="entry name" value="HATPase_c"/>
    <property type="match status" value="1"/>
</dbReference>
<dbReference type="InterPro" id="IPR003594">
    <property type="entry name" value="HATPase_dom"/>
</dbReference>
<name>A0ABT2ZM37_9RHOB</name>
<dbReference type="Pfam" id="PF00072">
    <property type="entry name" value="Response_reg"/>
    <property type="match status" value="2"/>
</dbReference>
<dbReference type="SMART" id="SM00448">
    <property type="entry name" value="REC"/>
    <property type="match status" value="2"/>
</dbReference>
<dbReference type="SUPFAM" id="SSF55785">
    <property type="entry name" value="PYP-like sensor domain (PAS domain)"/>
    <property type="match status" value="1"/>
</dbReference>
<dbReference type="PRINTS" id="PR00344">
    <property type="entry name" value="BCTRLSENSOR"/>
</dbReference>
<dbReference type="Proteomes" id="UP001652564">
    <property type="component" value="Unassembled WGS sequence"/>
</dbReference>
<dbReference type="SMART" id="SM00388">
    <property type="entry name" value="HisKA"/>
    <property type="match status" value="1"/>
</dbReference>
<dbReference type="InterPro" id="IPR036097">
    <property type="entry name" value="HisK_dim/P_sf"/>
</dbReference>
<dbReference type="InterPro" id="IPR035965">
    <property type="entry name" value="PAS-like_dom_sf"/>
</dbReference>
<feature type="domain" description="Histidine kinase" evidence="7">
    <location>
        <begin position="229"/>
        <end position="450"/>
    </location>
</feature>